<dbReference type="AlphaFoldDB" id="A0A225E2F7"/>
<evidence type="ECO:0000256" key="1">
    <source>
        <dbReference type="SAM" id="MobiDB-lite"/>
    </source>
</evidence>
<reference evidence="3" key="1">
    <citation type="submission" date="2017-06" db="EMBL/GenBank/DDBJ databases">
        <title>Genome analysis of Fimbriiglobus ruber SP5, the first member of the order Planctomycetales with confirmed chitinolytic capability.</title>
        <authorList>
            <person name="Ravin N.V."/>
            <person name="Rakitin A.L."/>
            <person name="Ivanova A.A."/>
            <person name="Beletsky A.V."/>
            <person name="Kulichevskaya I.S."/>
            <person name="Mardanov A.V."/>
            <person name="Dedysh S.N."/>
        </authorList>
    </citation>
    <scope>NUCLEOTIDE SEQUENCE [LARGE SCALE GENOMIC DNA]</scope>
    <source>
        <strain evidence="3">SP5</strain>
    </source>
</reference>
<dbReference type="Proteomes" id="UP000214646">
    <property type="component" value="Unassembled WGS sequence"/>
</dbReference>
<sequence length="184" mass="19741">MQVAPPGELLDTGSDWSNATDRGRSFGMDGLLEFLEVVRQHGLVAGHLRGLFHIVIGRRIVGPGDVVISNGITWRVLASLLKQSRYEKELVAEVGADADELAPRDRQRFWYAAIALSRPDSAEAVAQAERLSAALKPLGYTVSPAPAPMLPVTPPKPPATTPKPPAAKTPPPPPPEAPPKKKKK</sequence>
<gene>
    <name evidence="2" type="ORF">FRUB_01122</name>
</gene>
<protein>
    <submittedName>
        <fullName evidence="2">Uncharacterized protein</fullName>
    </submittedName>
</protein>
<evidence type="ECO:0000313" key="3">
    <source>
        <dbReference type="Proteomes" id="UP000214646"/>
    </source>
</evidence>
<proteinExistence type="predicted"/>
<evidence type="ECO:0000313" key="2">
    <source>
        <dbReference type="EMBL" id="OWK47423.1"/>
    </source>
</evidence>
<name>A0A225E2F7_9BACT</name>
<feature type="region of interest" description="Disordered" evidence="1">
    <location>
        <begin position="145"/>
        <end position="184"/>
    </location>
</feature>
<feature type="compositionally biased region" description="Pro residues" evidence="1">
    <location>
        <begin position="145"/>
        <end position="177"/>
    </location>
</feature>
<organism evidence="2 3">
    <name type="scientific">Fimbriiglobus ruber</name>
    <dbReference type="NCBI Taxonomy" id="1908690"/>
    <lineage>
        <taxon>Bacteria</taxon>
        <taxon>Pseudomonadati</taxon>
        <taxon>Planctomycetota</taxon>
        <taxon>Planctomycetia</taxon>
        <taxon>Gemmatales</taxon>
        <taxon>Gemmataceae</taxon>
        <taxon>Fimbriiglobus</taxon>
    </lineage>
</organism>
<comment type="caution">
    <text evidence="2">The sequence shown here is derived from an EMBL/GenBank/DDBJ whole genome shotgun (WGS) entry which is preliminary data.</text>
</comment>
<keyword evidence="3" id="KW-1185">Reference proteome</keyword>
<accession>A0A225E2F7</accession>
<dbReference type="EMBL" id="NIDE01000001">
    <property type="protein sequence ID" value="OWK47423.1"/>
    <property type="molecule type" value="Genomic_DNA"/>
</dbReference>